<keyword evidence="2" id="KW-1185">Reference proteome</keyword>
<proteinExistence type="predicted"/>
<dbReference type="AlphaFoldDB" id="A0A151J6V3"/>
<reference evidence="1 2" key="1">
    <citation type="submission" date="2015-09" db="EMBL/GenBank/DDBJ databases">
        <title>Trachymyrmex cornetzi WGS genome.</title>
        <authorList>
            <person name="Nygaard S."/>
            <person name="Hu H."/>
            <person name="Boomsma J."/>
            <person name="Zhang G."/>
        </authorList>
    </citation>
    <scope>NUCLEOTIDE SEQUENCE [LARGE SCALE GENOMIC DNA]</scope>
    <source>
        <strain evidence="1">Tcor2-1</strain>
        <tissue evidence="1">Whole body</tissue>
    </source>
</reference>
<sequence>MPRSPTLNLAIYPSTAWCVSSASITNPSAATQLSFIPLDRNVRPPPMVQFSFLTLLAHSYRLSSSNSTAVSPFFSSSQEIRAQIRIVTTNIRIRPKRNRGVKAAEILFVTKLKRINDRVVRKSKAAALAISRRGAASIVEGTVMLARGRVGDDYTTGLFTDGARPRHEHLLRETTLRARSATPSVVAAIARAAPRRARPVITRLQVALSTKSDPSPPPRAAQARSACGESTDVVVVNGEPVYQLYRYFSPPNALLPEGSLQRHEHVEPHLFVVLDTVLVHDLRFCHKARNQKYQH</sequence>
<accession>A0A151J6V3</accession>
<protein>
    <submittedName>
        <fullName evidence="1">Uncharacterized protein</fullName>
    </submittedName>
</protein>
<dbReference type="EMBL" id="KQ979796">
    <property type="protein sequence ID" value="KYN19078.1"/>
    <property type="molecule type" value="Genomic_DNA"/>
</dbReference>
<gene>
    <name evidence="1" type="ORF">ALC57_08568</name>
</gene>
<evidence type="ECO:0000313" key="1">
    <source>
        <dbReference type="EMBL" id="KYN19078.1"/>
    </source>
</evidence>
<evidence type="ECO:0000313" key="2">
    <source>
        <dbReference type="Proteomes" id="UP000078492"/>
    </source>
</evidence>
<name>A0A151J6V3_9HYME</name>
<dbReference type="Proteomes" id="UP000078492">
    <property type="component" value="Unassembled WGS sequence"/>
</dbReference>
<organism evidence="1 2">
    <name type="scientific">Trachymyrmex cornetzi</name>
    <dbReference type="NCBI Taxonomy" id="471704"/>
    <lineage>
        <taxon>Eukaryota</taxon>
        <taxon>Metazoa</taxon>
        <taxon>Ecdysozoa</taxon>
        <taxon>Arthropoda</taxon>
        <taxon>Hexapoda</taxon>
        <taxon>Insecta</taxon>
        <taxon>Pterygota</taxon>
        <taxon>Neoptera</taxon>
        <taxon>Endopterygota</taxon>
        <taxon>Hymenoptera</taxon>
        <taxon>Apocrita</taxon>
        <taxon>Aculeata</taxon>
        <taxon>Formicoidea</taxon>
        <taxon>Formicidae</taxon>
        <taxon>Myrmicinae</taxon>
        <taxon>Trachymyrmex</taxon>
    </lineage>
</organism>